<keyword evidence="1" id="KW-0472">Membrane</keyword>
<dbReference type="InterPro" id="IPR007445">
    <property type="entry name" value="PilO"/>
</dbReference>
<keyword evidence="1" id="KW-1133">Transmembrane helix</keyword>
<evidence type="ECO:0000313" key="3">
    <source>
        <dbReference type="Proteomes" id="UP000229816"/>
    </source>
</evidence>
<dbReference type="Proteomes" id="UP000229816">
    <property type="component" value="Unassembled WGS sequence"/>
</dbReference>
<gene>
    <name evidence="2" type="ORF">CO054_00200</name>
</gene>
<evidence type="ECO:0000313" key="2">
    <source>
        <dbReference type="EMBL" id="PJC28430.1"/>
    </source>
</evidence>
<comment type="caution">
    <text evidence="2">The sequence shown here is derived from an EMBL/GenBank/DDBJ whole genome shotgun (WGS) entry which is preliminary data.</text>
</comment>
<sequence>MALTWQAEYHRYSHYFLDIGRLYKKKQARVYTEIVLSLLTVSFFLIFAIKPTLTTIAGLMKTIQDQKLVSETLAEKINALRQAQNEYNLITGDTYLVDEALPKDTQISLLVRQLEALARRSGITIETIRFDQVNLKGPPSPTKEKELSPSVNFSFAATGEYQNLKLFLTSLSSLRRITLVKSFAFKSGKTEIQSLTLTLNGQAYFMEPASSAKTADSADREK</sequence>
<keyword evidence="1" id="KW-0812">Transmembrane</keyword>
<dbReference type="InterPro" id="IPR014717">
    <property type="entry name" value="Transl_elong_EF1B/ribsomal_bS6"/>
</dbReference>
<dbReference type="GO" id="GO:0043107">
    <property type="term" value="P:type IV pilus-dependent motility"/>
    <property type="evidence" value="ECO:0007669"/>
    <property type="project" value="InterPro"/>
</dbReference>
<reference evidence="3" key="1">
    <citation type="submission" date="2017-09" db="EMBL/GenBank/DDBJ databases">
        <title>Depth-based differentiation of microbial function through sediment-hosted aquifers and enrichment of novel symbionts in the deep terrestrial subsurface.</title>
        <authorList>
            <person name="Probst A.J."/>
            <person name="Ladd B."/>
            <person name="Jarett J.K."/>
            <person name="Geller-Mcgrath D.E."/>
            <person name="Sieber C.M.K."/>
            <person name="Emerson J.B."/>
            <person name="Anantharaman K."/>
            <person name="Thomas B.C."/>
            <person name="Malmstrom R."/>
            <person name="Stieglmeier M."/>
            <person name="Klingl A."/>
            <person name="Woyke T."/>
            <person name="Ryan C.M."/>
            <person name="Banfield J.F."/>
        </authorList>
    </citation>
    <scope>NUCLEOTIDE SEQUENCE [LARGE SCALE GENOMIC DNA]</scope>
</reference>
<dbReference type="Gene3D" id="3.30.70.60">
    <property type="match status" value="1"/>
</dbReference>
<feature type="transmembrane region" description="Helical" evidence="1">
    <location>
        <begin position="30"/>
        <end position="49"/>
    </location>
</feature>
<accession>A0A2M8ETJ3</accession>
<dbReference type="GO" id="GO:0043683">
    <property type="term" value="P:type IV pilus assembly"/>
    <property type="evidence" value="ECO:0007669"/>
    <property type="project" value="InterPro"/>
</dbReference>
<organism evidence="2 3">
    <name type="scientific">Candidatus Shapirobacteria bacterium CG_4_9_14_0_2_um_filter_39_11</name>
    <dbReference type="NCBI Taxonomy" id="1974478"/>
    <lineage>
        <taxon>Bacteria</taxon>
        <taxon>Candidatus Shapironibacteriota</taxon>
    </lineage>
</organism>
<dbReference type="Pfam" id="PF04350">
    <property type="entry name" value="PilO"/>
    <property type="match status" value="1"/>
</dbReference>
<evidence type="ECO:0000256" key="1">
    <source>
        <dbReference type="SAM" id="Phobius"/>
    </source>
</evidence>
<protein>
    <submittedName>
        <fullName evidence="2">Uncharacterized protein</fullName>
    </submittedName>
</protein>
<dbReference type="AlphaFoldDB" id="A0A2M8ETJ3"/>
<dbReference type="EMBL" id="PFSF01000005">
    <property type="protein sequence ID" value="PJC28430.1"/>
    <property type="molecule type" value="Genomic_DNA"/>
</dbReference>
<proteinExistence type="predicted"/>
<name>A0A2M8ETJ3_9BACT</name>